<reference evidence="5" key="2">
    <citation type="journal article" date="2019" name="bioRxiv">
        <title>Genomics, evolutionary history and diagnostics of the Alternaria alternata species group including apple and Asian pear pathotypes.</title>
        <authorList>
            <person name="Armitage A.D."/>
            <person name="Cockerton H.M."/>
            <person name="Sreenivasaprasad S."/>
            <person name="Woodhall J.W."/>
            <person name="Lane C.R."/>
            <person name="Harrison R.J."/>
            <person name="Clarkson J.P."/>
        </authorList>
    </citation>
    <scope>NUCLEOTIDE SEQUENCE [LARGE SCALE GENOMIC DNA]</scope>
    <source>
        <strain evidence="5">FERA 1177</strain>
    </source>
</reference>
<evidence type="ECO:0000313" key="3">
    <source>
        <dbReference type="EMBL" id="RYN70789.1"/>
    </source>
</evidence>
<keyword evidence="1" id="KW-0732">Signal</keyword>
<protein>
    <submittedName>
        <fullName evidence="2">Uncharacterized protein</fullName>
    </submittedName>
</protein>
<keyword evidence="4" id="KW-1185">Reference proteome</keyword>
<dbReference type="EMBL" id="PDXD01000037">
    <property type="protein sequence ID" value="RYN70789.1"/>
    <property type="molecule type" value="Genomic_DNA"/>
</dbReference>
<evidence type="ECO:0000313" key="2">
    <source>
        <dbReference type="EMBL" id="OAG14574.1"/>
    </source>
</evidence>
<evidence type="ECO:0000256" key="1">
    <source>
        <dbReference type="SAM" id="SignalP"/>
    </source>
</evidence>
<name>A0A177D4I9_ALTAL</name>
<evidence type="ECO:0000313" key="4">
    <source>
        <dbReference type="Proteomes" id="UP000077248"/>
    </source>
</evidence>
<dbReference type="EMBL" id="KV441499">
    <property type="protein sequence ID" value="OAG14574.1"/>
    <property type="molecule type" value="Genomic_DNA"/>
</dbReference>
<dbReference type="OMA" id="HYTIGSA"/>
<dbReference type="RefSeq" id="XP_018379995.1">
    <property type="nucleotide sequence ID" value="XM_018532200.1"/>
</dbReference>
<dbReference type="VEuPathDB" id="FungiDB:CC77DRAFT_560687"/>
<organism evidence="2 4">
    <name type="scientific">Alternaria alternata</name>
    <name type="common">Alternaria rot fungus</name>
    <name type="synonym">Torula alternata</name>
    <dbReference type="NCBI Taxonomy" id="5599"/>
    <lineage>
        <taxon>Eukaryota</taxon>
        <taxon>Fungi</taxon>
        <taxon>Dikarya</taxon>
        <taxon>Ascomycota</taxon>
        <taxon>Pezizomycotina</taxon>
        <taxon>Dothideomycetes</taxon>
        <taxon>Pleosporomycetidae</taxon>
        <taxon>Pleosporales</taxon>
        <taxon>Pleosporineae</taxon>
        <taxon>Pleosporaceae</taxon>
        <taxon>Alternaria</taxon>
        <taxon>Alternaria sect. Alternaria</taxon>
        <taxon>Alternaria alternata complex</taxon>
    </lineage>
</organism>
<reference evidence="2 4" key="1">
    <citation type="submission" date="2016-05" db="EMBL/GenBank/DDBJ databases">
        <title>Comparative analysis of secretome profiles of manganese(II)-oxidizing ascomycete fungi.</title>
        <authorList>
            <consortium name="DOE Joint Genome Institute"/>
            <person name="Zeiner C.A."/>
            <person name="Purvine S.O."/>
            <person name="Zink E.M."/>
            <person name="Wu S."/>
            <person name="Pasa-Tolic L."/>
            <person name="Chaput D.L."/>
            <person name="Haridas S."/>
            <person name="Grigoriev I.V."/>
            <person name="Santelli C.M."/>
            <person name="Hansel C.M."/>
        </authorList>
    </citation>
    <scope>NUCLEOTIDE SEQUENCE [LARGE SCALE GENOMIC DNA]</scope>
    <source>
        <strain evidence="2 4">SRC1lrK2f</strain>
    </source>
</reference>
<evidence type="ECO:0000313" key="5">
    <source>
        <dbReference type="Proteomes" id="UP000291422"/>
    </source>
</evidence>
<feature type="signal peptide" evidence="1">
    <location>
        <begin position="1"/>
        <end position="16"/>
    </location>
</feature>
<accession>A0A177D4I9</accession>
<sequence>METIFTFITLVALASSAPLPTSQSIEALPLVSLALIGSPSHYTIGSAQSPQLSTFTSTSGNAWSIHIPIDVSLDLSTRPEHVQAIEVTGVESGKDLAGEEVEKDDRGVLCKASLGWGSEEVVVRMGKGRVVVDGGKMGRVTGLSCWKAGV</sequence>
<dbReference type="Proteomes" id="UP000077248">
    <property type="component" value="Unassembled WGS sequence"/>
</dbReference>
<dbReference type="KEGG" id="aalt:CC77DRAFT_560687"/>
<dbReference type="AlphaFoldDB" id="A0A177D4I9"/>
<feature type="chain" id="PRO_5040569616" evidence="1">
    <location>
        <begin position="17"/>
        <end position="150"/>
    </location>
</feature>
<proteinExistence type="predicted"/>
<dbReference type="GeneID" id="29117794"/>
<dbReference type="Proteomes" id="UP000291422">
    <property type="component" value="Unassembled WGS sequence"/>
</dbReference>
<reference evidence="3" key="3">
    <citation type="journal article" date="2019" name="J. ISSAAS">
        <title>Genomics, evolutionary history and diagnostics of the Alternaria alternata species group including apple and Asian pear pathotypes.</title>
        <authorList>
            <person name="Armitage A.D."/>
            <person name="Cockerton H.M."/>
            <person name="Sreenivasaprasad S."/>
            <person name="Woodhall J."/>
            <person name="Lane C."/>
            <person name="Harrison R.J."/>
            <person name="Clarkson J.P."/>
        </authorList>
    </citation>
    <scope>NUCLEOTIDE SEQUENCE</scope>
    <source>
        <strain evidence="3">FERA 1177</strain>
    </source>
</reference>
<gene>
    <name evidence="3" type="ORF">AA0117_g10164</name>
    <name evidence="2" type="ORF">CC77DRAFT_560687</name>
</gene>